<reference evidence="2" key="1">
    <citation type="submission" date="2022-08" db="EMBL/GenBank/DDBJ databases">
        <title>Reclassification of Massilia species as members of the genera Telluria, Duganella, Pseudoduganella, Mokoshia gen. nov. and Zemynaea gen. nov. using orthogonal and non-orthogonal genome-based approaches.</title>
        <authorList>
            <person name="Bowman J.P."/>
        </authorList>
    </citation>
    <scope>NUCLEOTIDE SEQUENCE</scope>
    <source>
        <strain evidence="2">LMG 11547</strain>
    </source>
</reference>
<comment type="caution">
    <text evidence="2">The sequence shown here is derived from an EMBL/GenBank/DDBJ whole genome shotgun (WGS) entry which is preliminary data.</text>
</comment>
<dbReference type="Pfam" id="PF19942">
    <property type="entry name" value="DUF6404"/>
    <property type="match status" value="1"/>
</dbReference>
<keyword evidence="1" id="KW-1133">Transmembrane helix</keyword>
<evidence type="ECO:0000313" key="3">
    <source>
        <dbReference type="Proteomes" id="UP001165263"/>
    </source>
</evidence>
<proteinExistence type="predicted"/>
<dbReference type="EMBL" id="JANUHC010000010">
    <property type="protein sequence ID" value="MCS0632586.1"/>
    <property type="molecule type" value="Genomic_DNA"/>
</dbReference>
<dbReference type="RefSeq" id="WP_259451609.1">
    <property type="nucleotide sequence ID" value="NZ_CP119520.1"/>
</dbReference>
<evidence type="ECO:0000313" key="2">
    <source>
        <dbReference type="EMBL" id="MCS0632586.1"/>
    </source>
</evidence>
<dbReference type="InterPro" id="IPR045644">
    <property type="entry name" value="DUF6404"/>
</dbReference>
<dbReference type="Proteomes" id="UP001165263">
    <property type="component" value="Unassembled WGS sequence"/>
</dbReference>
<organism evidence="2 3">
    <name type="scientific">Telluria mixta</name>
    <dbReference type="NCBI Taxonomy" id="34071"/>
    <lineage>
        <taxon>Bacteria</taxon>
        <taxon>Pseudomonadati</taxon>
        <taxon>Pseudomonadota</taxon>
        <taxon>Betaproteobacteria</taxon>
        <taxon>Burkholderiales</taxon>
        <taxon>Oxalobacteraceae</taxon>
        <taxon>Telluria group</taxon>
        <taxon>Telluria</taxon>
    </lineage>
</organism>
<sequence>MQFRAQLDRSLAMLSARGLAHRHAAPLLFRLLWKLGIRVRPPHFLGFSHIALVYGTWFTCAWGVFMWVLVWSQQGLDFLGVALRSGAAGAAFGLMMAWFYTRERREFGLPAWESLGGDEQTG</sequence>
<keyword evidence="3" id="KW-1185">Reference proteome</keyword>
<accession>A0ABT2C5I2</accession>
<gene>
    <name evidence="2" type="ORF">NX786_24940</name>
</gene>
<name>A0ABT2C5I2_9BURK</name>
<evidence type="ECO:0000256" key="1">
    <source>
        <dbReference type="SAM" id="Phobius"/>
    </source>
</evidence>
<keyword evidence="1" id="KW-0812">Transmembrane</keyword>
<feature type="transmembrane region" description="Helical" evidence="1">
    <location>
        <begin position="44"/>
        <end position="69"/>
    </location>
</feature>
<protein>
    <submittedName>
        <fullName evidence="2">DUF6404 family protein</fullName>
    </submittedName>
</protein>
<keyword evidence="1" id="KW-0472">Membrane</keyword>
<feature type="transmembrane region" description="Helical" evidence="1">
    <location>
        <begin position="81"/>
        <end position="100"/>
    </location>
</feature>